<sequence>MAKLLDSEGKLWALMSSKDKAGRIYIRAYRNQWDSVKKRSFVESKVQVGRLLDDGSIRLSKNFVDKFPQYAHQTVFWGDHELISEENFSEAFVQKPESTDISWSCDTVRIGVSYAAWQFGQNTGIYEDLRSVFGEQTARILFALSVYKLDGGGAMMTFEDWLPQVWLPEVQPLDGRRIAEMLSSITQPQLERYYKLRYDRACKHSDSAVTLSFDSTSISTYSNTINAAAWGHAKQNPELRQVNYMTVCDHATGDVVFACSYDGSINDQTILPEIYLRMKFAGLDLTNNILVTDRGFQSIYNTQTVINLNLKYIQFLSLKEGAVKAHLQRHKQALCDSIAHKDPVLGISAIAVPDEWKENTDAGPIPVKAYLHLYRDPVMAELQTNELYRDVLKALELKNEGAAKIREIESETLKSIEKAAQKGEAAVKRGKSSAAELVRKQEEQNSKLIDPVQWKKIKRFLYENRRAKDDEPVWSIKFDELKEAVEFKGCQAIRSNAESNPFVALKLYRQRHIIEQGFNQLKNEVGGSRFEATEAAYRGKLFVYTLAQALRMSMLSKAREVHAVHPDLKMPEESMRKLITQLQCMQAYKHRTTNAFVLGTVAKRHRDLLALLGITKLPKTVFRFS</sequence>
<dbReference type="STRING" id="1203554.HMPREF1476_02364"/>
<comment type="caution">
    <text evidence="1">The sequence shown here is derived from an EMBL/GenBank/DDBJ whole genome shotgun (WGS) entry which is preliminary data.</text>
</comment>
<accession>S3BTL8</accession>
<dbReference type="PATRIC" id="fig|1203554.3.peg.2444"/>
<dbReference type="Proteomes" id="UP000014400">
    <property type="component" value="Unassembled WGS sequence"/>
</dbReference>
<gene>
    <name evidence="1" type="ORF">HMPREF1476_02364</name>
</gene>
<evidence type="ECO:0008006" key="3">
    <source>
        <dbReference type="Google" id="ProtNLM"/>
    </source>
</evidence>
<evidence type="ECO:0000313" key="2">
    <source>
        <dbReference type="Proteomes" id="UP000014400"/>
    </source>
</evidence>
<name>S3BTL8_9BURK</name>
<organism evidence="1 2">
    <name type="scientific">Sutterella wadsworthensis HGA0223</name>
    <dbReference type="NCBI Taxonomy" id="1203554"/>
    <lineage>
        <taxon>Bacteria</taxon>
        <taxon>Pseudomonadati</taxon>
        <taxon>Pseudomonadota</taxon>
        <taxon>Betaproteobacteria</taxon>
        <taxon>Burkholderiales</taxon>
        <taxon>Sutterellaceae</taxon>
        <taxon>Sutterella</taxon>
    </lineage>
</organism>
<protein>
    <recommendedName>
        <fullName evidence="3">Transposase IS4-like domain-containing protein</fullName>
    </recommendedName>
</protein>
<dbReference type="RefSeq" id="WP_016475333.1">
    <property type="nucleotide sequence ID" value="NZ_KE150482.1"/>
</dbReference>
<dbReference type="EMBL" id="ATCF01000038">
    <property type="protein sequence ID" value="EPD97527.1"/>
    <property type="molecule type" value="Genomic_DNA"/>
</dbReference>
<dbReference type="GeneID" id="64062261"/>
<keyword evidence="2" id="KW-1185">Reference proteome</keyword>
<dbReference type="eggNOG" id="COG5421">
    <property type="taxonomic scope" value="Bacteria"/>
</dbReference>
<dbReference type="AlphaFoldDB" id="S3BTL8"/>
<evidence type="ECO:0000313" key="1">
    <source>
        <dbReference type="EMBL" id="EPD97527.1"/>
    </source>
</evidence>
<reference evidence="1 2" key="1">
    <citation type="submission" date="2013-04" db="EMBL/GenBank/DDBJ databases">
        <title>The Genome Sequence of Sutterella wadsworthensis HGA0223.</title>
        <authorList>
            <consortium name="The Broad Institute Genomics Platform"/>
            <person name="Earl A."/>
            <person name="Ward D."/>
            <person name="Feldgarden M."/>
            <person name="Gevers D."/>
            <person name="Schmidt T.M."/>
            <person name="Dover J."/>
            <person name="Dai D."/>
            <person name="Walker B."/>
            <person name="Young S."/>
            <person name="Zeng Q."/>
            <person name="Gargeya S."/>
            <person name="Fitzgerald M."/>
            <person name="Haas B."/>
            <person name="Abouelleil A."/>
            <person name="Allen A.W."/>
            <person name="Alvarado L."/>
            <person name="Arachchi H.M."/>
            <person name="Berlin A.M."/>
            <person name="Chapman S.B."/>
            <person name="Gainer-Dewar J."/>
            <person name="Goldberg J."/>
            <person name="Griggs A."/>
            <person name="Gujja S."/>
            <person name="Hansen M."/>
            <person name="Howarth C."/>
            <person name="Imamovic A."/>
            <person name="Ireland A."/>
            <person name="Larimer J."/>
            <person name="McCowan C."/>
            <person name="Murphy C."/>
            <person name="Pearson M."/>
            <person name="Poon T.W."/>
            <person name="Priest M."/>
            <person name="Roberts A."/>
            <person name="Saif S."/>
            <person name="Shea T."/>
            <person name="Sisk P."/>
            <person name="Sykes S."/>
            <person name="Wortman J."/>
            <person name="Nusbaum C."/>
            <person name="Birren B."/>
        </authorList>
    </citation>
    <scope>NUCLEOTIDE SEQUENCE [LARGE SCALE GENOMIC DNA]</scope>
    <source>
        <strain evidence="1 2">HGA0223</strain>
    </source>
</reference>
<proteinExistence type="predicted"/>
<dbReference type="HOGENOM" id="CLU_031289_2_0_4"/>